<dbReference type="SUPFAM" id="SSF52777">
    <property type="entry name" value="CoA-dependent acyltransferases"/>
    <property type="match status" value="2"/>
</dbReference>
<dbReference type="InterPro" id="IPR036736">
    <property type="entry name" value="ACP-like_sf"/>
</dbReference>
<comment type="caution">
    <text evidence="6">The sequence shown here is derived from an EMBL/GenBank/DDBJ whole genome shotgun (WGS) entry which is preliminary data.</text>
</comment>
<dbReference type="SMART" id="SM00823">
    <property type="entry name" value="PKS_PP"/>
    <property type="match status" value="1"/>
</dbReference>
<dbReference type="PANTHER" id="PTHR45527">
    <property type="entry name" value="NONRIBOSOMAL PEPTIDE SYNTHETASE"/>
    <property type="match status" value="1"/>
</dbReference>
<keyword evidence="3" id="KW-0597">Phosphoprotein</keyword>
<evidence type="ECO:0000256" key="4">
    <source>
        <dbReference type="SAM" id="MobiDB-lite"/>
    </source>
</evidence>
<dbReference type="PROSITE" id="PS00012">
    <property type="entry name" value="PHOSPHOPANTETHEINE"/>
    <property type="match status" value="1"/>
</dbReference>
<sequence length="560" mass="60673">MQANPLQRHNIADIYPLSPMQEGILFHSISAPGEGLYMPQTALRLLGPVDGAALKAAWQAAIDRHTVLRSGFYWETRDAPFQIAFKHLPASFTLRDLPDADSAQGLERIFAENRAEPFDLQRPPLLRVQWIRTGQDRSILVVCYHHIILDGWSIRALLEEVLALYRREIGAAGPALAPPRAYGDYIGWLKAQDRAAGLRFWQDRLDGAPKPFRLLVREGSGPFARLSRDCPEDLHRAIRQAGARAGHTLNTLLQGALALLLARQSGRRDVIFGTTTAGRPAQLAEAASMIGLFINTLPVRVPIEGQTSVRGWLDRLQARQAETIAHEHVPLASIQGAGGALFDTLLVVENLNGPTGGPTGRTDTLPFAVEPIDFDERTHFPLTLWALPRADGVTLMAGYGRDALDGDTAAVLLDALMRILAQILAQPDSTLDALLEQLGPPLSAPGLSTPADPLPAGEADAGQPPPSPSPAGARALTATEQRIARIWEEVLKSGPLGPDAHFFALGGHSLLGARVISRLRQEIAVPVPVRSLFERPVLSDLAAEIDRRAAPAEGHIEIEI</sequence>
<dbReference type="Gene3D" id="3.30.559.30">
    <property type="entry name" value="Nonribosomal peptide synthetase, condensation domain"/>
    <property type="match status" value="1"/>
</dbReference>
<keyword evidence="7" id="KW-1185">Reference proteome</keyword>
<dbReference type="InterPro" id="IPR020806">
    <property type="entry name" value="PKS_PP-bd"/>
</dbReference>
<evidence type="ECO:0000256" key="2">
    <source>
        <dbReference type="ARBA" id="ARBA00022450"/>
    </source>
</evidence>
<feature type="region of interest" description="Disordered" evidence="4">
    <location>
        <begin position="442"/>
        <end position="475"/>
    </location>
</feature>
<dbReference type="InterPro" id="IPR006162">
    <property type="entry name" value="Ppantetheine_attach_site"/>
</dbReference>
<feature type="domain" description="Carrier" evidence="5">
    <location>
        <begin position="474"/>
        <end position="549"/>
    </location>
</feature>
<evidence type="ECO:0000259" key="5">
    <source>
        <dbReference type="PROSITE" id="PS50075"/>
    </source>
</evidence>
<gene>
    <name evidence="6" type="ORF">BTR14_05820</name>
</gene>
<dbReference type="InterPro" id="IPR001242">
    <property type="entry name" value="Condensation_dom"/>
</dbReference>
<dbReference type="PANTHER" id="PTHR45527:SF1">
    <property type="entry name" value="FATTY ACID SYNTHASE"/>
    <property type="match status" value="1"/>
</dbReference>
<keyword evidence="2" id="KW-0596">Phosphopantetheine</keyword>
<dbReference type="Pfam" id="PF00668">
    <property type="entry name" value="Condensation"/>
    <property type="match status" value="1"/>
</dbReference>
<evidence type="ECO:0000313" key="6">
    <source>
        <dbReference type="EMBL" id="OQP87448.1"/>
    </source>
</evidence>
<name>A0ABX3PG75_9HYPH</name>
<dbReference type="Gene3D" id="1.10.1200.10">
    <property type="entry name" value="ACP-like"/>
    <property type="match status" value="1"/>
</dbReference>
<evidence type="ECO:0000256" key="3">
    <source>
        <dbReference type="ARBA" id="ARBA00022553"/>
    </source>
</evidence>
<comment type="cofactor">
    <cofactor evidence="1">
        <name>pantetheine 4'-phosphate</name>
        <dbReference type="ChEBI" id="CHEBI:47942"/>
    </cofactor>
</comment>
<dbReference type="InterPro" id="IPR023213">
    <property type="entry name" value="CAT-like_dom_sf"/>
</dbReference>
<organism evidence="6 7">
    <name type="scientific">Xaviernesmea rhizosphaerae</name>
    <dbReference type="NCBI Taxonomy" id="1672749"/>
    <lineage>
        <taxon>Bacteria</taxon>
        <taxon>Pseudomonadati</taxon>
        <taxon>Pseudomonadota</taxon>
        <taxon>Alphaproteobacteria</taxon>
        <taxon>Hyphomicrobiales</taxon>
        <taxon>Rhizobiaceae</taxon>
        <taxon>Rhizobium/Agrobacterium group</taxon>
        <taxon>Xaviernesmea</taxon>
    </lineage>
</organism>
<proteinExistence type="predicted"/>
<dbReference type="SUPFAM" id="SSF47336">
    <property type="entry name" value="ACP-like"/>
    <property type="match status" value="1"/>
</dbReference>
<dbReference type="Pfam" id="PF00550">
    <property type="entry name" value="PP-binding"/>
    <property type="match status" value="1"/>
</dbReference>
<evidence type="ECO:0000313" key="7">
    <source>
        <dbReference type="Proteomes" id="UP000192652"/>
    </source>
</evidence>
<dbReference type="InterPro" id="IPR009081">
    <property type="entry name" value="PP-bd_ACP"/>
</dbReference>
<reference evidence="6 7" key="1">
    <citation type="journal article" date="2017" name="Antonie Van Leeuwenhoek">
        <title>Rhizobium rhizosphaerae sp. nov., a novel species isolated from rice rhizosphere.</title>
        <authorList>
            <person name="Zhao J.J."/>
            <person name="Zhang J."/>
            <person name="Zhang R.J."/>
            <person name="Zhang C.W."/>
            <person name="Yin H.Q."/>
            <person name="Zhang X.X."/>
        </authorList>
    </citation>
    <scope>NUCLEOTIDE SEQUENCE [LARGE SCALE GENOMIC DNA]</scope>
    <source>
        <strain evidence="6 7">RD15</strain>
    </source>
</reference>
<dbReference type="PROSITE" id="PS50075">
    <property type="entry name" value="CARRIER"/>
    <property type="match status" value="1"/>
</dbReference>
<accession>A0ABX3PG75</accession>
<dbReference type="EMBL" id="MSPX01000003">
    <property type="protein sequence ID" value="OQP87448.1"/>
    <property type="molecule type" value="Genomic_DNA"/>
</dbReference>
<dbReference type="RefSeq" id="WP_081174631.1">
    <property type="nucleotide sequence ID" value="NZ_MSPX01000003.1"/>
</dbReference>
<dbReference type="Gene3D" id="3.30.559.10">
    <property type="entry name" value="Chloramphenicol acetyltransferase-like domain"/>
    <property type="match status" value="1"/>
</dbReference>
<dbReference type="Proteomes" id="UP000192652">
    <property type="component" value="Unassembled WGS sequence"/>
</dbReference>
<evidence type="ECO:0000256" key="1">
    <source>
        <dbReference type="ARBA" id="ARBA00001957"/>
    </source>
</evidence>
<protein>
    <recommendedName>
        <fullName evidence="5">Carrier domain-containing protein</fullName>
    </recommendedName>
</protein>